<gene>
    <name evidence="1" type="ORF">SAMN05421545_0358</name>
</gene>
<protein>
    <recommendedName>
        <fullName evidence="3">HNH endonuclease</fullName>
    </recommendedName>
</protein>
<reference evidence="2" key="1">
    <citation type="submission" date="2017-01" db="EMBL/GenBank/DDBJ databases">
        <authorList>
            <person name="Varghese N."/>
            <person name="Submissions S."/>
        </authorList>
    </citation>
    <scope>NUCLEOTIDE SEQUENCE [LARGE SCALE GENOMIC DNA]</scope>
    <source>
        <strain evidence="2">DM9</strain>
    </source>
</reference>
<evidence type="ECO:0000313" key="1">
    <source>
        <dbReference type="EMBL" id="SIQ53339.1"/>
    </source>
</evidence>
<organism evidence="1 2">
    <name type="scientific">Pontibacter lucknowensis</name>
    <dbReference type="NCBI Taxonomy" id="1077936"/>
    <lineage>
        <taxon>Bacteria</taxon>
        <taxon>Pseudomonadati</taxon>
        <taxon>Bacteroidota</taxon>
        <taxon>Cytophagia</taxon>
        <taxon>Cytophagales</taxon>
        <taxon>Hymenobacteraceae</taxon>
        <taxon>Pontibacter</taxon>
    </lineage>
</organism>
<dbReference type="STRING" id="1077936.SAMN05421545_0358"/>
<dbReference type="EMBL" id="FTNM01000001">
    <property type="protein sequence ID" value="SIQ53339.1"/>
    <property type="molecule type" value="Genomic_DNA"/>
</dbReference>
<evidence type="ECO:0008006" key="3">
    <source>
        <dbReference type="Google" id="ProtNLM"/>
    </source>
</evidence>
<proteinExistence type="predicted"/>
<name>A0A1N6TIX8_9BACT</name>
<accession>A0A1N6TIX8</accession>
<dbReference type="AlphaFoldDB" id="A0A1N6TIX8"/>
<keyword evidence="2" id="KW-1185">Reference proteome</keyword>
<sequence length="87" mass="10420">MNTTYAELLETPQWHQKRRQVLERDRHRCKNCGAANSLQVHHRQYHKVGYTGEFVFPWQYQNHLLVTLCNTCHEKGHSVYKVPVFII</sequence>
<dbReference type="Proteomes" id="UP000185924">
    <property type="component" value="Unassembled WGS sequence"/>
</dbReference>
<dbReference type="Gene3D" id="1.10.30.50">
    <property type="match status" value="1"/>
</dbReference>
<evidence type="ECO:0000313" key="2">
    <source>
        <dbReference type="Proteomes" id="UP000185924"/>
    </source>
</evidence>